<dbReference type="Pfam" id="PF03190">
    <property type="entry name" value="Thioredox_DsbH"/>
    <property type="match status" value="1"/>
</dbReference>
<gene>
    <name evidence="3" type="ORF">GCM10022377_14060</name>
</gene>
<name>A0ABP7DC40_9MICC</name>
<dbReference type="Gene3D" id="3.40.30.10">
    <property type="entry name" value="Glutaredoxin"/>
    <property type="match status" value="1"/>
</dbReference>
<evidence type="ECO:0000313" key="4">
    <source>
        <dbReference type="Proteomes" id="UP001501536"/>
    </source>
</evidence>
<keyword evidence="4" id="KW-1185">Reference proteome</keyword>
<comment type="caution">
    <text evidence="3">The sequence shown here is derived from an EMBL/GenBank/DDBJ whole genome shotgun (WGS) entry which is preliminary data.</text>
</comment>
<dbReference type="SUPFAM" id="SSF48208">
    <property type="entry name" value="Six-hairpin glycosidases"/>
    <property type="match status" value="2"/>
</dbReference>
<proteinExistence type="predicted"/>
<evidence type="ECO:0000256" key="1">
    <source>
        <dbReference type="SAM" id="MobiDB-lite"/>
    </source>
</evidence>
<protein>
    <submittedName>
        <fullName evidence="3">Thioredoxin domain-containing protein</fullName>
    </submittedName>
</protein>
<dbReference type="InterPro" id="IPR008928">
    <property type="entry name" value="6-hairpin_glycosidase_sf"/>
</dbReference>
<feature type="region of interest" description="Disordered" evidence="1">
    <location>
        <begin position="309"/>
        <end position="337"/>
    </location>
</feature>
<dbReference type="PIRSF" id="PIRSF006402">
    <property type="entry name" value="UCP006402_thioredoxin"/>
    <property type="match status" value="1"/>
</dbReference>
<feature type="region of interest" description="Disordered" evidence="1">
    <location>
        <begin position="581"/>
        <end position="602"/>
    </location>
</feature>
<evidence type="ECO:0000313" key="3">
    <source>
        <dbReference type="EMBL" id="GAA3701591.1"/>
    </source>
</evidence>
<dbReference type="CDD" id="cd02955">
    <property type="entry name" value="SSP411"/>
    <property type="match status" value="1"/>
</dbReference>
<feature type="domain" description="Spermatogenesis-associated protein 20-like TRX" evidence="2">
    <location>
        <begin position="2"/>
        <end position="159"/>
    </location>
</feature>
<reference evidence="4" key="1">
    <citation type="journal article" date="2019" name="Int. J. Syst. Evol. Microbiol.">
        <title>The Global Catalogue of Microorganisms (GCM) 10K type strain sequencing project: providing services to taxonomists for standard genome sequencing and annotation.</title>
        <authorList>
            <consortium name="The Broad Institute Genomics Platform"/>
            <consortium name="The Broad Institute Genome Sequencing Center for Infectious Disease"/>
            <person name="Wu L."/>
            <person name="Ma J."/>
        </authorList>
    </citation>
    <scope>NUCLEOTIDE SEQUENCE [LARGE SCALE GENOMIC DNA]</scope>
    <source>
        <strain evidence="4">JCM 16961</strain>
    </source>
</reference>
<dbReference type="PANTHER" id="PTHR42899:SF1">
    <property type="entry name" value="SPERMATOGENESIS-ASSOCIATED PROTEIN 20"/>
    <property type="match status" value="1"/>
</dbReference>
<feature type="compositionally biased region" description="Low complexity" evidence="1">
    <location>
        <begin position="326"/>
        <end position="335"/>
    </location>
</feature>
<dbReference type="InterPro" id="IPR004879">
    <property type="entry name" value="Ssp411-like_TRX"/>
</dbReference>
<dbReference type="Proteomes" id="UP001501536">
    <property type="component" value="Unassembled WGS sequence"/>
</dbReference>
<dbReference type="SUPFAM" id="SSF52833">
    <property type="entry name" value="Thioredoxin-like"/>
    <property type="match status" value="1"/>
</dbReference>
<dbReference type="InterPro" id="IPR036249">
    <property type="entry name" value="Thioredoxin-like_sf"/>
</dbReference>
<sequence>MQDAHSAYLRQHAHQDVDWWPFGPEALAEAERRDVPLFVSIGYAACHWCHVMAGESFDDPGIAEYLNEHFVPIKVDREEQPDVDELYMAATQTLSGQGGWPMSVFALPDGRTFHAGTYFPPRPVQGRPSFRMVLEGVNEAWRERRPLCEEQAARLSEHLGELADAQRDLLGLSAADAGPGRAGYDGAAGLHAAVLERLAADEHPEGGFSPAPKFPPSSVLDYLLELAGSEADAEQRELALGLASRTLDAMGHGALVDHVGGGFHRYCVDDAWRVPHFEKMLYDNAQLLRHAARWSVLCGLQAERLGRARSAHGAGPTHPGAVHPGAAHPDTASADAAHEDVWQRRSRFGRRLAEGAFEWLATELLLPGRAGLASSLDADTVEPDGRHVEGGTYLFSAEELRAAAGDHWERLADRLDGLDPEELAPTARAGHPDGRRTVAFDRPLDCEEWAAWDRAVPRLRRLRADRAQPARDDKVVAGWNGLAVRALAEAGLLLERPGMVDLAAGLADYLWGEHWDPAERTLRRVVYRPGSALLEDYAGVALGFQAVAVATGDERWIYRARQLVDTARARLRLDDAEHASDTADDALSHARGGRPGLSGLDDATPSGLALHATALVVQSGLDADPDRARRAEALTAHVRRIAPKAPPQFATALAAAVRLDGDRTLAVVGGTGEERRAAVRAAVVHGITAFAVQTPNDDVGLTAHRPAGTGGELRLYLCRGQVCDAPSGSVDELERALAADQWDRESPAGP</sequence>
<dbReference type="InterPro" id="IPR024705">
    <property type="entry name" value="Ssp411"/>
</dbReference>
<dbReference type="EMBL" id="BAABCJ010000002">
    <property type="protein sequence ID" value="GAA3701591.1"/>
    <property type="molecule type" value="Genomic_DNA"/>
</dbReference>
<evidence type="ECO:0000259" key="2">
    <source>
        <dbReference type="Pfam" id="PF03190"/>
    </source>
</evidence>
<organism evidence="3 4">
    <name type="scientific">Zhihengliuella alba</name>
    <dbReference type="NCBI Taxonomy" id="547018"/>
    <lineage>
        <taxon>Bacteria</taxon>
        <taxon>Bacillati</taxon>
        <taxon>Actinomycetota</taxon>
        <taxon>Actinomycetes</taxon>
        <taxon>Micrococcales</taxon>
        <taxon>Micrococcaceae</taxon>
        <taxon>Zhihengliuella</taxon>
    </lineage>
</organism>
<accession>A0ABP7DC40</accession>
<dbReference type="PANTHER" id="PTHR42899">
    <property type="entry name" value="SPERMATOGENESIS-ASSOCIATED PROTEIN 20"/>
    <property type="match status" value="1"/>
</dbReference>